<dbReference type="RefSeq" id="WP_249307660.1">
    <property type="nucleotide sequence ID" value="NZ_JACRSZ010000004.1"/>
</dbReference>
<protein>
    <submittedName>
        <fullName evidence="6">Substrate-binding domain-containing protein</fullName>
    </submittedName>
</protein>
<evidence type="ECO:0000313" key="7">
    <source>
        <dbReference type="Proteomes" id="UP000657421"/>
    </source>
</evidence>
<organism evidence="6 7">
    <name type="scientific">Jingyaoa shaoxingensis</name>
    <dbReference type="NCBI Taxonomy" id="2763671"/>
    <lineage>
        <taxon>Bacteria</taxon>
        <taxon>Bacillati</taxon>
        <taxon>Bacillota</taxon>
        <taxon>Clostridia</taxon>
        <taxon>Lachnospirales</taxon>
        <taxon>Lachnospiraceae</taxon>
        <taxon>Jingyaoa</taxon>
    </lineage>
</organism>
<gene>
    <name evidence="6" type="ORF">H8716_05950</name>
</gene>
<comment type="subcellular location">
    <subcellularLocation>
        <location evidence="1">Cell envelope</location>
    </subcellularLocation>
</comment>
<proteinExistence type="inferred from homology"/>
<feature type="signal peptide" evidence="4">
    <location>
        <begin position="1"/>
        <end position="26"/>
    </location>
</feature>
<dbReference type="Proteomes" id="UP000657421">
    <property type="component" value="Unassembled WGS sequence"/>
</dbReference>
<reference evidence="6 7" key="1">
    <citation type="submission" date="2020-08" db="EMBL/GenBank/DDBJ databases">
        <title>Genome public.</title>
        <authorList>
            <person name="Liu C."/>
            <person name="Sun Q."/>
        </authorList>
    </citation>
    <scope>NUCLEOTIDE SEQUENCE [LARGE SCALE GENOMIC DNA]</scope>
    <source>
        <strain evidence="6 7">NSJ-46</strain>
    </source>
</reference>
<evidence type="ECO:0000256" key="4">
    <source>
        <dbReference type="SAM" id="SignalP"/>
    </source>
</evidence>
<sequence>MKRRYLSTLAGTMAAAMMVCGGTVFAEETPDSLDIVWVTCSTESEFWQYQQIGMENAVKDMAEKYGIEINFTTVGPATEAETEAYIRAFENAVASKPNAIISATQVPDSTIAVSKEAMDQGIVVNFTNCGLEPMDSDEYSDCYNQFYTTVSADIGDMAGKVMLELMEKAGIEAKGTVAMEFSNVNPALQPRMDNFKAYLEANSELTVLDTLYNNNDLNQGQADIENEIATYGDDLVGIYGANNTSGDAISLAVENAGIKDKVITIGVDSDPTEIAALEAGTIDCIIVQDAYGQGYAALENAVETIMEGANPETEQKVAMAPVAVTTDNMHEDEYAAMLDPTLRKAE</sequence>
<feature type="domain" description="Periplasmic binding protein" evidence="5">
    <location>
        <begin position="35"/>
        <end position="303"/>
    </location>
</feature>
<comment type="caution">
    <text evidence="6">The sequence shown here is derived from an EMBL/GenBank/DDBJ whole genome shotgun (WGS) entry which is preliminary data.</text>
</comment>
<dbReference type="InterPro" id="IPR025997">
    <property type="entry name" value="SBP_2_dom"/>
</dbReference>
<dbReference type="PANTHER" id="PTHR46847">
    <property type="entry name" value="D-ALLOSE-BINDING PERIPLASMIC PROTEIN-RELATED"/>
    <property type="match status" value="1"/>
</dbReference>
<keyword evidence="3 4" id="KW-0732">Signal</keyword>
<evidence type="ECO:0000259" key="5">
    <source>
        <dbReference type="Pfam" id="PF13407"/>
    </source>
</evidence>
<evidence type="ECO:0000256" key="3">
    <source>
        <dbReference type="ARBA" id="ARBA00022729"/>
    </source>
</evidence>
<evidence type="ECO:0000256" key="2">
    <source>
        <dbReference type="ARBA" id="ARBA00007639"/>
    </source>
</evidence>
<dbReference type="Pfam" id="PF13407">
    <property type="entry name" value="Peripla_BP_4"/>
    <property type="match status" value="1"/>
</dbReference>
<dbReference type="SUPFAM" id="SSF53822">
    <property type="entry name" value="Periplasmic binding protein-like I"/>
    <property type="match status" value="1"/>
</dbReference>
<accession>A0ABR7N8A0</accession>
<name>A0ABR7N8A0_9FIRM</name>
<dbReference type="InterPro" id="IPR028082">
    <property type="entry name" value="Peripla_BP_I"/>
</dbReference>
<dbReference type="PANTHER" id="PTHR46847:SF1">
    <property type="entry name" value="D-ALLOSE-BINDING PERIPLASMIC PROTEIN-RELATED"/>
    <property type="match status" value="1"/>
</dbReference>
<comment type="similarity">
    <text evidence="2">Belongs to the bacterial solute-binding protein 2 family.</text>
</comment>
<feature type="chain" id="PRO_5046068756" evidence="4">
    <location>
        <begin position="27"/>
        <end position="346"/>
    </location>
</feature>
<evidence type="ECO:0000313" key="6">
    <source>
        <dbReference type="EMBL" id="MBC8572630.1"/>
    </source>
</evidence>
<evidence type="ECO:0000256" key="1">
    <source>
        <dbReference type="ARBA" id="ARBA00004196"/>
    </source>
</evidence>
<dbReference type="Gene3D" id="3.40.50.2300">
    <property type="match status" value="2"/>
</dbReference>
<keyword evidence="7" id="KW-1185">Reference proteome</keyword>
<dbReference type="EMBL" id="JACRSZ010000004">
    <property type="protein sequence ID" value="MBC8572630.1"/>
    <property type="molecule type" value="Genomic_DNA"/>
</dbReference>